<sequence length="68" mass="7759">MRTVDYGQIWVTESKVKTLRCRVCAVWRCTIIKMHQGEFVSIEKTTQPPLSPAYFVLLPSLFLNSAGI</sequence>
<comment type="caution">
    <text evidence="1">The sequence shown here is derived from an EMBL/GenBank/DDBJ whole genome shotgun (WGS) entry which is preliminary data.</text>
</comment>
<organism evidence="1 2">
    <name type="scientific">Portunus trituberculatus</name>
    <name type="common">Swimming crab</name>
    <name type="synonym">Neptunus trituberculatus</name>
    <dbReference type="NCBI Taxonomy" id="210409"/>
    <lineage>
        <taxon>Eukaryota</taxon>
        <taxon>Metazoa</taxon>
        <taxon>Ecdysozoa</taxon>
        <taxon>Arthropoda</taxon>
        <taxon>Crustacea</taxon>
        <taxon>Multicrustacea</taxon>
        <taxon>Malacostraca</taxon>
        <taxon>Eumalacostraca</taxon>
        <taxon>Eucarida</taxon>
        <taxon>Decapoda</taxon>
        <taxon>Pleocyemata</taxon>
        <taxon>Brachyura</taxon>
        <taxon>Eubrachyura</taxon>
        <taxon>Portunoidea</taxon>
        <taxon>Portunidae</taxon>
        <taxon>Portuninae</taxon>
        <taxon>Portunus</taxon>
    </lineage>
</organism>
<accession>A0A5B7HD91</accession>
<proteinExistence type="predicted"/>
<dbReference type="Proteomes" id="UP000324222">
    <property type="component" value="Unassembled WGS sequence"/>
</dbReference>
<name>A0A5B7HD91_PORTR</name>
<evidence type="ECO:0000313" key="1">
    <source>
        <dbReference type="EMBL" id="MPC66868.1"/>
    </source>
</evidence>
<reference evidence="1 2" key="1">
    <citation type="submission" date="2019-05" db="EMBL/GenBank/DDBJ databases">
        <title>Another draft genome of Portunus trituberculatus and its Hox gene families provides insights of decapod evolution.</title>
        <authorList>
            <person name="Jeong J.-H."/>
            <person name="Song I."/>
            <person name="Kim S."/>
            <person name="Choi T."/>
            <person name="Kim D."/>
            <person name="Ryu S."/>
            <person name="Kim W."/>
        </authorList>
    </citation>
    <scope>NUCLEOTIDE SEQUENCE [LARGE SCALE GENOMIC DNA]</scope>
    <source>
        <tissue evidence="1">Muscle</tissue>
    </source>
</reference>
<protein>
    <submittedName>
        <fullName evidence="1">Uncharacterized protein</fullName>
    </submittedName>
</protein>
<evidence type="ECO:0000313" key="2">
    <source>
        <dbReference type="Proteomes" id="UP000324222"/>
    </source>
</evidence>
<dbReference type="EMBL" id="VSRR010025428">
    <property type="protein sequence ID" value="MPC66868.1"/>
    <property type="molecule type" value="Genomic_DNA"/>
</dbReference>
<dbReference type="AlphaFoldDB" id="A0A5B7HD91"/>
<gene>
    <name evidence="1" type="ORF">E2C01_061023</name>
</gene>
<keyword evidence="2" id="KW-1185">Reference proteome</keyword>